<organism evidence="1 2">
    <name type="scientific">Streblomastix strix</name>
    <dbReference type="NCBI Taxonomy" id="222440"/>
    <lineage>
        <taxon>Eukaryota</taxon>
        <taxon>Metamonada</taxon>
        <taxon>Preaxostyla</taxon>
        <taxon>Oxymonadida</taxon>
        <taxon>Streblomastigidae</taxon>
        <taxon>Streblomastix</taxon>
    </lineage>
</organism>
<evidence type="ECO:0000313" key="1">
    <source>
        <dbReference type="EMBL" id="KAA6361994.1"/>
    </source>
</evidence>
<dbReference type="Proteomes" id="UP000324800">
    <property type="component" value="Unassembled WGS sequence"/>
</dbReference>
<name>A0A5J4TUQ4_9EUKA</name>
<sequence>MTFEDNYIDIRLSTSSPISIRRFSMAGMVPSSIISVKSTHVIHPEGYACKNRLSEVKNSTSLGSFVEGKMMWTGKIHHQQLLPAARNC</sequence>
<dbReference type="EMBL" id="SNRW01024791">
    <property type="protein sequence ID" value="KAA6361994.1"/>
    <property type="molecule type" value="Genomic_DNA"/>
</dbReference>
<protein>
    <submittedName>
        <fullName evidence="1">Uncharacterized protein</fullName>
    </submittedName>
</protein>
<gene>
    <name evidence="1" type="ORF">EZS28_042479</name>
</gene>
<reference evidence="1 2" key="1">
    <citation type="submission" date="2019-03" db="EMBL/GenBank/DDBJ databases">
        <title>Single cell metagenomics reveals metabolic interactions within the superorganism composed of flagellate Streblomastix strix and complex community of Bacteroidetes bacteria on its surface.</title>
        <authorList>
            <person name="Treitli S.C."/>
            <person name="Kolisko M."/>
            <person name="Husnik F."/>
            <person name="Keeling P."/>
            <person name="Hampl V."/>
        </authorList>
    </citation>
    <scope>NUCLEOTIDE SEQUENCE [LARGE SCALE GENOMIC DNA]</scope>
    <source>
        <strain evidence="1">ST1C</strain>
    </source>
</reference>
<proteinExistence type="predicted"/>
<accession>A0A5J4TUQ4</accession>
<comment type="caution">
    <text evidence="1">The sequence shown here is derived from an EMBL/GenBank/DDBJ whole genome shotgun (WGS) entry which is preliminary data.</text>
</comment>
<evidence type="ECO:0000313" key="2">
    <source>
        <dbReference type="Proteomes" id="UP000324800"/>
    </source>
</evidence>
<dbReference type="AlphaFoldDB" id="A0A5J4TUQ4"/>